<feature type="domain" description="Glycoside hydrolase family 57 N-terminal" evidence="3">
    <location>
        <begin position="6"/>
        <end position="288"/>
    </location>
</feature>
<dbReference type="STRING" id="686796.SAMN04488104_1002108"/>
<dbReference type="InterPro" id="IPR052046">
    <property type="entry name" value="GH57_Enzymes"/>
</dbReference>
<evidence type="ECO:0000259" key="3">
    <source>
        <dbReference type="Pfam" id="PF03065"/>
    </source>
</evidence>
<dbReference type="GO" id="GO:0005975">
    <property type="term" value="P:carbohydrate metabolic process"/>
    <property type="evidence" value="ECO:0007669"/>
    <property type="project" value="InterPro"/>
</dbReference>
<dbReference type="PANTHER" id="PTHR36306:SF1">
    <property type="entry name" value="ALPHA-AMYLASE-RELATED"/>
    <property type="match status" value="1"/>
</dbReference>
<evidence type="ECO:0000256" key="2">
    <source>
        <dbReference type="ARBA" id="ARBA00023277"/>
    </source>
</evidence>
<dbReference type="Pfam" id="PF03065">
    <property type="entry name" value="Glyco_hydro_57"/>
    <property type="match status" value="1"/>
</dbReference>
<comment type="similarity">
    <text evidence="1">Belongs to the glycosyl hydrolase 57 family.</text>
</comment>
<dbReference type="GO" id="GO:0003824">
    <property type="term" value="F:catalytic activity"/>
    <property type="evidence" value="ECO:0007669"/>
    <property type="project" value="InterPro"/>
</dbReference>
<dbReference type="InterPro" id="IPR004300">
    <property type="entry name" value="Glyco_hydro_57_N"/>
</dbReference>
<name>A0A1G6MWP4_9BACT</name>
<dbReference type="EMBL" id="FNAC01000002">
    <property type="protein sequence ID" value="SDC59963.1"/>
    <property type="molecule type" value="Genomic_DNA"/>
</dbReference>
<reference evidence="5" key="1">
    <citation type="submission" date="2016-10" db="EMBL/GenBank/DDBJ databases">
        <authorList>
            <person name="Varghese N."/>
            <person name="Submissions S."/>
        </authorList>
    </citation>
    <scope>NUCLEOTIDE SEQUENCE [LARGE SCALE GENOMIC DNA]</scope>
    <source>
        <strain evidence="5">DSM 23095</strain>
    </source>
</reference>
<dbReference type="Gene3D" id="3.20.110.20">
    <property type="match status" value="1"/>
</dbReference>
<accession>A0A1G6MWP4</accession>
<dbReference type="InterPro" id="IPR011330">
    <property type="entry name" value="Glyco_hydro/deAcase_b/a-brl"/>
</dbReference>
<keyword evidence="5" id="KW-1185">Reference proteome</keyword>
<proteinExistence type="inferred from homology"/>
<dbReference type="PANTHER" id="PTHR36306">
    <property type="entry name" value="ALPHA-AMYLASE-RELATED-RELATED"/>
    <property type="match status" value="1"/>
</dbReference>
<keyword evidence="2" id="KW-0119">Carbohydrate metabolism</keyword>
<evidence type="ECO:0000313" key="4">
    <source>
        <dbReference type="EMBL" id="SDC59963.1"/>
    </source>
</evidence>
<dbReference type="OrthoDB" id="138256at2"/>
<dbReference type="RefSeq" id="WP_087937729.1">
    <property type="nucleotide sequence ID" value="NZ_FNAC01000002.1"/>
</dbReference>
<dbReference type="CDD" id="cd10795">
    <property type="entry name" value="GH57N_MJA1_like"/>
    <property type="match status" value="1"/>
</dbReference>
<evidence type="ECO:0000256" key="1">
    <source>
        <dbReference type="ARBA" id="ARBA00006821"/>
    </source>
</evidence>
<organism evidence="4 5">
    <name type="scientific">Algoriphagus faecimaris</name>
    <dbReference type="NCBI Taxonomy" id="686796"/>
    <lineage>
        <taxon>Bacteria</taxon>
        <taxon>Pseudomonadati</taxon>
        <taxon>Bacteroidota</taxon>
        <taxon>Cytophagia</taxon>
        <taxon>Cytophagales</taxon>
        <taxon>Cyclobacteriaceae</taxon>
        <taxon>Algoriphagus</taxon>
    </lineage>
</organism>
<dbReference type="AlphaFoldDB" id="A0A1G6MWP4"/>
<protein>
    <submittedName>
        <fullName evidence="4">Alpha-amylase</fullName>
    </submittedName>
</protein>
<dbReference type="SUPFAM" id="SSF88713">
    <property type="entry name" value="Glycoside hydrolase/deacetylase"/>
    <property type="match status" value="1"/>
</dbReference>
<dbReference type="Proteomes" id="UP000199060">
    <property type="component" value="Unassembled WGS sequence"/>
</dbReference>
<evidence type="ECO:0000313" key="5">
    <source>
        <dbReference type="Proteomes" id="UP000199060"/>
    </source>
</evidence>
<sequence length="402" mass="47345">MRTICFYFQVHQPYRLKPYRFFDIGEDHYYWDDFSNRTIIRKVAQKCYLPMNALLLELIQKYQGAFKVTFSMSGTFLDQLEAYAPDVLESFQRLVATGHVELLNETYGHALASLKSKEEFTDMVQKHQEKISRLFNGYQPKVFRNTELIYSDQIGEMVADMGYEAILTEGAKHILGWKSPNYVYNNANNPKLKVLLKNFRLSDDIAFRFSNRTWADYPLTTDKFVNWINAIPKEEQVLNLFMDYETFGEHQWAETGIFEFMRALPDAVFKHSDFGFSTPTEIINQVPGIGKIFVPTPISWADEERDLTAWLGNDLQDEAFDRLYELENQVKKIDDPEIQRDWKYLQTSDHFYYMCTKFFSDGSVHEYFSPYDTPYDAFINYMNVLSDFVLRVKAKLKEAEKV</sequence>
<gene>
    <name evidence="4" type="ORF">SAMN04488104_1002108</name>
</gene>